<evidence type="ECO:0000256" key="1">
    <source>
        <dbReference type="SAM" id="MobiDB-lite"/>
    </source>
</evidence>
<name>A0ABQ6GB62_9BACL</name>
<accession>A0ABQ6GB62</accession>
<evidence type="ECO:0000313" key="4">
    <source>
        <dbReference type="Proteomes" id="UP001157114"/>
    </source>
</evidence>
<feature type="region of interest" description="Disordered" evidence="1">
    <location>
        <begin position="31"/>
        <end position="57"/>
    </location>
</feature>
<dbReference type="PROSITE" id="PS51257">
    <property type="entry name" value="PROKAR_LIPOPROTEIN"/>
    <property type="match status" value="1"/>
</dbReference>
<comment type="caution">
    <text evidence="3">The sequence shown here is derived from an EMBL/GenBank/DDBJ whole genome shotgun (WGS) entry which is preliminary data.</text>
</comment>
<evidence type="ECO:0000313" key="3">
    <source>
        <dbReference type="EMBL" id="GLX68206.1"/>
    </source>
</evidence>
<evidence type="ECO:0000256" key="2">
    <source>
        <dbReference type="SAM" id="SignalP"/>
    </source>
</evidence>
<feature type="signal peptide" evidence="2">
    <location>
        <begin position="1"/>
        <end position="21"/>
    </location>
</feature>
<gene>
    <name evidence="3" type="ORF">MU1_25510</name>
</gene>
<organism evidence="3 4">
    <name type="scientific">Paenibacillus glycanilyticus</name>
    <dbReference type="NCBI Taxonomy" id="126569"/>
    <lineage>
        <taxon>Bacteria</taxon>
        <taxon>Bacillati</taxon>
        <taxon>Bacillota</taxon>
        <taxon>Bacilli</taxon>
        <taxon>Bacillales</taxon>
        <taxon>Paenibacillaceae</taxon>
        <taxon>Paenibacillus</taxon>
    </lineage>
</organism>
<sequence length="224" mass="24901">MKKLTVVISALLLSVSLSSCAENDPEYVFSTSSDQGTWSSGESASVSQTTATPTPHPVRNIPWDYRVVEEQVGDLVGSDMTIIPDNTLLPNDNNYATGDKIFVLQYMDAQLTTDDQNRSQIKLSSWDTLKSFKDQKAATDDLATLKETIQTEVDLIGVYKTENAGKTREFAVVTLPSGNVVKQPISDEKYASLKTKSKVKVNIEQVHLYNDYDQVYSKFRGWAD</sequence>
<protein>
    <submittedName>
        <fullName evidence="3">Uncharacterized protein</fullName>
    </submittedName>
</protein>
<dbReference type="Proteomes" id="UP001157114">
    <property type="component" value="Unassembled WGS sequence"/>
</dbReference>
<keyword evidence="2" id="KW-0732">Signal</keyword>
<feature type="chain" id="PRO_5047052598" evidence="2">
    <location>
        <begin position="22"/>
        <end position="224"/>
    </location>
</feature>
<feature type="compositionally biased region" description="Polar residues" evidence="1">
    <location>
        <begin position="31"/>
        <end position="53"/>
    </location>
</feature>
<dbReference type="RefSeq" id="WP_284238953.1">
    <property type="nucleotide sequence ID" value="NZ_BSSQ01000011.1"/>
</dbReference>
<dbReference type="EMBL" id="BSSQ01000011">
    <property type="protein sequence ID" value="GLX68206.1"/>
    <property type="molecule type" value="Genomic_DNA"/>
</dbReference>
<proteinExistence type="predicted"/>
<reference evidence="3 4" key="1">
    <citation type="submission" date="2023-03" db="EMBL/GenBank/DDBJ databases">
        <title>Draft genome sequence of the bacteria which degrade cell wall of Tricholomamatutake.</title>
        <authorList>
            <person name="Konishi Y."/>
            <person name="Fukuta Y."/>
            <person name="Shirasaka N."/>
        </authorList>
    </citation>
    <scope>NUCLEOTIDE SEQUENCE [LARGE SCALE GENOMIC DNA]</scope>
    <source>
        <strain evidence="4">mu1</strain>
    </source>
</reference>
<keyword evidence="4" id="KW-1185">Reference proteome</keyword>